<accession>A0ABD5Y0Q2</accession>
<evidence type="ECO:0000256" key="1">
    <source>
        <dbReference type="ARBA" id="ARBA00004613"/>
    </source>
</evidence>
<proteinExistence type="predicted"/>
<comment type="caution">
    <text evidence="4">The sequence shown here is derived from an EMBL/GenBank/DDBJ whole genome shotgun (WGS) entry which is preliminary data.</text>
</comment>
<dbReference type="SUPFAM" id="SSF88713">
    <property type="entry name" value="Glycoside hydrolase/deacetylase"/>
    <property type="match status" value="1"/>
</dbReference>
<gene>
    <name evidence="4" type="ORF">ACFQMA_14230</name>
</gene>
<dbReference type="GO" id="GO:0005576">
    <property type="term" value="C:extracellular region"/>
    <property type="evidence" value="ECO:0007669"/>
    <property type="project" value="UniProtKB-SubCell"/>
</dbReference>
<dbReference type="Proteomes" id="UP001596432">
    <property type="component" value="Unassembled WGS sequence"/>
</dbReference>
<dbReference type="Pfam" id="PF01522">
    <property type="entry name" value="Polysacc_deac_1"/>
    <property type="match status" value="1"/>
</dbReference>
<dbReference type="Gene3D" id="3.20.20.370">
    <property type="entry name" value="Glycoside hydrolase/deacetylase"/>
    <property type="match status" value="1"/>
</dbReference>
<dbReference type="GeneID" id="78821285"/>
<keyword evidence="2" id="KW-0732">Signal</keyword>
<evidence type="ECO:0000259" key="3">
    <source>
        <dbReference type="Pfam" id="PF01522"/>
    </source>
</evidence>
<dbReference type="AlphaFoldDB" id="A0ABD5Y0Q2"/>
<protein>
    <submittedName>
        <fullName evidence="4">Polysaccharide deacetylase family protein</fullName>
    </submittedName>
</protein>
<dbReference type="EMBL" id="JBHTAS010000001">
    <property type="protein sequence ID" value="MFC7140978.1"/>
    <property type="molecule type" value="Genomic_DNA"/>
</dbReference>
<keyword evidence="5" id="KW-1185">Reference proteome</keyword>
<comment type="subcellular location">
    <subcellularLocation>
        <location evidence="1">Secreted</location>
    </subcellularLocation>
</comment>
<organism evidence="4 5">
    <name type="scientific">Halosimplex aquaticum</name>
    <dbReference type="NCBI Taxonomy" id="3026162"/>
    <lineage>
        <taxon>Archaea</taxon>
        <taxon>Methanobacteriati</taxon>
        <taxon>Methanobacteriota</taxon>
        <taxon>Stenosarchaea group</taxon>
        <taxon>Halobacteria</taxon>
        <taxon>Halobacteriales</taxon>
        <taxon>Haloarculaceae</taxon>
        <taxon>Halosimplex</taxon>
    </lineage>
</organism>
<evidence type="ECO:0000313" key="4">
    <source>
        <dbReference type="EMBL" id="MFC7140978.1"/>
    </source>
</evidence>
<dbReference type="InterPro" id="IPR011330">
    <property type="entry name" value="Glyco_hydro/deAcase_b/a-brl"/>
</dbReference>
<dbReference type="InterPro" id="IPR002509">
    <property type="entry name" value="NODB_dom"/>
</dbReference>
<feature type="domain" description="NodB homology" evidence="3">
    <location>
        <begin position="3"/>
        <end position="74"/>
    </location>
</feature>
<dbReference type="RefSeq" id="WP_274322072.1">
    <property type="nucleotide sequence ID" value="NZ_CP118158.1"/>
</dbReference>
<evidence type="ECO:0000313" key="5">
    <source>
        <dbReference type="Proteomes" id="UP001596432"/>
    </source>
</evidence>
<name>A0ABD5Y0Q2_9EURY</name>
<dbReference type="InterPro" id="IPR051398">
    <property type="entry name" value="Polysacch_Deacetylase"/>
</dbReference>
<dbReference type="PANTHER" id="PTHR34216:SF3">
    <property type="entry name" value="POLY-BETA-1,6-N-ACETYL-D-GLUCOSAMINE N-DEACETYLASE"/>
    <property type="match status" value="1"/>
</dbReference>
<dbReference type="PANTHER" id="PTHR34216">
    <property type="match status" value="1"/>
</dbReference>
<reference evidence="4 5" key="1">
    <citation type="journal article" date="2019" name="Int. J. Syst. Evol. Microbiol.">
        <title>The Global Catalogue of Microorganisms (GCM) 10K type strain sequencing project: providing services to taxonomists for standard genome sequencing and annotation.</title>
        <authorList>
            <consortium name="The Broad Institute Genomics Platform"/>
            <consortium name="The Broad Institute Genome Sequencing Center for Infectious Disease"/>
            <person name="Wu L."/>
            <person name="Ma J."/>
        </authorList>
    </citation>
    <scope>NUCLEOTIDE SEQUENCE [LARGE SCALE GENOMIC DNA]</scope>
    <source>
        <strain evidence="4 5">XZYJT29</strain>
    </source>
</reference>
<evidence type="ECO:0000256" key="2">
    <source>
        <dbReference type="ARBA" id="ARBA00022729"/>
    </source>
</evidence>
<sequence length="295" mass="32065">MSDGRLALTFDDGYATDYEDIYPVLDDRDAPASLAVVADWLGEEGHLSVEQLRELADDGWEVVAHGRKHRYLQAHGLAADASAGDERLLLDSDHAFPEADHGLYPEDTFEVTDGERTETVTLAEKGVAAGDAGDPFVRFEAPLGSSFDAEEAVFRPTREQIRDEIEGSKRDLQELGFEPTTFALPYDAADARVWGVVAEHFEALADAAVRSLPNPPGASPLDLQRYYLETDAMRLAEIETYLDGVAERGGLGILAGHTAWDTVPPERVAAVVDAAHERGIEVTTVREAVESDADS</sequence>